<feature type="compositionally biased region" description="Low complexity" evidence="1">
    <location>
        <begin position="1212"/>
        <end position="1225"/>
    </location>
</feature>
<feature type="region of interest" description="Disordered" evidence="1">
    <location>
        <begin position="594"/>
        <end position="626"/>
    </location>
</feature>
<evidence type="ECO:0000256" key="1">
    <source>
        <dbReference type="SAM" id="MobiDB-lite"/>
    </source>
</evidence>
<feature type="compositionally biased region" description="Low complexity" evidence="1">
    <location>
        <begin position="1041"/>
        <end position="1086"/>
    </location>
</feature>
<feature type="transmembrane region" description="Helical" evidence="2">
    <location>
        <begin position="232"/>
        <end position="251"/>
    </location>
</feature>
<evidence type="ECO:0000313" key="4">
    <source>
        <dbReference type="Proteomes" id="UP000284706"/>
    </source>
</evidence>
<feature type="region of interest" description="Disordered" evidence="1">
    <location>
        <begin position="1318"/>
        <end position="1337"/>
    </location>
</feature>
<accession>A0A409VRX6</accession>
<evidence type="ECO:0008006" key="5">
    <source>
        <dbReference type="Google" id="ProtNLM"/>
    </source>
</evidence>
<feature type="region of interest" description="Disordered" evidence="1">
    <location>
        <begin position="1442"/>
        <end position="1461"/>
    </location>
</feature>
<comment type="caution">
    <text evidence="3">The sequence shown here is derived from an EMBL/GenBank/DDBJ whole genome shotgun (WGS) entry which is preliminary data.</text>
</comment>
<feature type="compositionally biased region" description="Low complexity" evidence="1">
    <location>
        <begin position="1249"/>
        <end position="1258"/>
    </location>
</feature>
<feature type="region of interest" description="Disordered" evidence="1">
    <location>
        <begin position="675"/>
        <end position="940"/>
    </location>
</feature>
<evidence type="ECO:0000256" key="2">
    <source>
        <dbReference type="SAM" id="Phobius"/>
    </source>
</evidence>
<feature type="compositionally biased region" description="Polar residues" evidence="1">
    <location>
        <begin position="1276"/>
        <end position="1298"/>
    </location>
</feature>
<feature type="compositionally biased region" description="Low complexity" evidence="1">
    <location>
        <begin position="842"/>
        <end position="853"/>
    </location>
</feature>
<sequence>MPPPGSSSQKEAGGDSSEQSPSPQDNSNSNPDNSNSNSSPTNPRRLSKDSEGYPSWLPKRPPPPAPASTFQSSMFGGVGDIHASTPSPEEAEVDPNQPDEFGVVGGGAGGHRSRNPFAWIGGRKPTPRSVRIVSLQDSFVGAVEKEVRLSSRAGGASREATDQTQVGSNSGVPAPPKVKVWSRAAGVPQMPSMAAAFTSADQDEFLPLPQPRFKVKNLHLQILRSPSPWMMAYFYVWPLIVLYHIPLQTFFDFNAVFMLLQVAKYPNPGSTGKNWALGAAAYIACWLAWIFVICIVYELIYSFTRRWRLPFKYVAMTSYNAFCFLQHLHFAAFNPKLANALSPVSQYDPSDDIYASDEESHLSSSESGWRQGLAETCFFYSQNLPTVALLLPRAGLCLALLFNFSSPQPSLNALITNSGLSTSNLTSRDATFFRQDGTGALTGYARGVLIANAAWTGWRILVLLMSWLGLWVFSNQRLGGLCGPRHAWEESEQEKTRSIYSEAATEHGAYRSGYYHGGNVGTNFYGYEEAREYSGDELPWEWREVTRMRVQDAFEFCLTNRRSSTASGHGLRWSTASGGELTPAAAAYMDRRYKRRHGHHHRRQSTAKGKETAGEKPQPVQEQGESFEGVERVLAAVGFPGPASPSRRGVLTKDLFDAPSATEVDKDRPIIAPLDFGQPIASTSGKVLEPPKTAKRNSKDRFSGSQEASRASLPYPFSRPGAGQVSSKDLVPFPPSDSKKPGSKKSTNKSGSSSGSAESSSGSGSGSAEEEDEEEEDDEEEDDEDEDDEDDDDEDFIDSEIPSSEAVSGSMSSLGQPISPSSRYPFGMRRPVGSPHGHGHGRSMSGVSSALSSGGAGTGGSHSHGHSHSMSSQGGAVSVVTQSTGNAETTDSEFGHIGRRARASLDRESANGNGNGNGIPMPPRHPHLSQGQGRGRSATVVTASSGSSSAAAALAGMNVNVQNTPVVFPSVHQRGRVESERGIVVDPSVVYGIDLNADDEIAVEDADATADIEEDIEEEDAETRGEHEDRVGLLGLPSSARNSRVSLTGSSSGSGRSPAHSFSSRSRSRHSSTNARSRTRTHSSTSVRERAQSLGASMRSLVQGAASASLTSLAQLDHIMRGATGPAVGLGGNGNGSRSRPRSRVNSSMARLEEDVVYSPSHATEMSERGRRGTSGASSGSGHSGNSAASNGSGAVALNPLVGRARREMQAEADAGGYASSASAGTHSRSGSEAENYTFGRPIPFMRPQVDQRQQQDTVQEEDGLNEIGRGPQPGSLPQSLPVSESLSFYSPQPSEHTASPPSGPSVPVPIHVYREDESIEHSPSPPQSTSDHSPERQGVAIPWAQSQSRTQPQRDLVVPPQVETRGREVPISSSPATGSGSSPADISTAAGSFITAPATIEGATTTATDSTISVGSWDTATGMPISPGPFGTGRRRVESGGMVERPGEDMGAAGGGWRVV</sequence>
<organism evidence="3 4">
    <name type="scientific">Gymnopilus dilepis</name>
    <dbReference type="NCBI Taxonomy" id="231916"/>
    <lineage>
        <taxon>Eukaryota</taxon>
        <taxon>Fungi</taxon>
        <taxon>Dikarya</taxon>
        <taxon>Basidiomycota</taxon>
        <taxon>Agaricomycotina</taxon>
        <taxon>Agaricomycetes</taxon>
        <taxon>Agaricomycetidae</taxon>
        <taxon>Agaricales</taxon>
        <taxon>Agaricineae</taxon>
        <taxon>Hymenogastraceae</taxon>
        <taxon>Gymnopilus</taxon>
    </lineage>
</organism>
<feature type="compositionally biased region" description="Polar residues" evidence="1">
    <location>
        <begin position="1"/>
        <end position="10"/>
    </location>
</feature>
<dbReference type="OrthoDB" id="2575061at2759"/>
<feature type="compositionally biased region" description="Polar residues" evidence="1">
    <location>
        <begin position="1226"/>
        <end position="1235"/>
    </location>
</feature>
<feature type="compositionally biased region" description="Polar residues" evidence="1">
    <location>
        <begin position="162"/>
        <end position="171"/>
    </location>
</feature>
<keyword evidence="2" id="KW-0472">Membrane</keyword>
<feature type="compositionally biased region" description="Low complexity" evidence="1">
    <location>
        <begin position="1373"/>
        <end position="1385"/>
    </location>
</feature>
<feature type="region of interest" description="Disordered" evidence="1">
    <location>
        <begin position="1"/>
        <end position="101"/>
    </location>
</feature>
<feature type="compositionally biased region" description="Polar residues" evidence="1">
    <location>
        <begin position="1345"/>
        <end position="1354"/>
    </location>
</feature>
<feature type="compositionally biased region" description="Basic residues" evidence="1">
    <location>
        <begin position="594"/>
        <end position="605"/>
    </location>
</feature>
<feature type="compositionally biased region" description="Basic and acidic residues" evidence="1">
    <location>
        <begin position="1022"/>
        <end position="1031"/>
    </location>
</feature>
<feature type="compositionally biased region" description="Low complexity" evidence="1">
    <location>
        <begin position="1174"/>
        <end position="1195"/>
    </location>
</feature>
<reference evidence="3 4" key="1">
    <citation type="journal article" date="2018" name="Evol. Lett.">
        <title>Horizontal gene cluster transfer increased hallucinogenic mushroom diversity.</title>
        <authorList>
            <person name="Reynolds H.T."/>
            <person name="Vijayakumar V."/>
            <person name="Gluck-Thaler E."/>
            <person name="Korotkin H.B."/>
            <person name="Matheny P.B."/>
            <person name="Slot J.C."/>
        </authorList>
    </citation>
    <scope>NUCLEOTIDE SEQUENCE [LARGE SCALE GENOMIC DNA]</scope>
    <source>
        <strain evidence="3 4">SRW20</strain>
    </source>
</reference>
<feature type="region of interest" description="Disordered" evidence="1">
    <location>
        <begin position="1415"/>
        <end position="1435"/>
    </location>
</feature>
<feature type="region of interest" description="Disordered" evidence="1">
    <location>
        <begin position="1016"/>
        <end position="1093"/>
    </location>
</feature>
<dbReference type="STRING" id="231916.A0A409VRX6"/>
<name>A0A409VRX6_9AGAR</name>
<feature type="compositionally biased region" description="Low complexity" evidence="1">
    <location>
        <begin position="750"/>
        <end position="762"/>
    </location>
</feature>
<dbReference type="InParanoid" id="A0A409VRX6"/>
<feature type="transmembrane region" description="Helical" evidence="2">
    <location>
        <begin position="275"/>
        <end position="300"/>
    </location>
</feature>
<feature type="region of interest" description="Disordered" evidence="1">
    <location>
        <begin position="150"/>
        <end position="173"/>
    </location>
</feature>
<feature type="region of interest" description="Disordered" evidence="1">
    <location>
        <begin position="1344"/>
        <end position="1386"/>
    </location>
</feature>
<gene>
    <name evidence="3" type="ORF">CVT26_001932</name>
</gene>
<feature type="region of interest" description="Disordered" evidence="1">
    <location>
        <begin position="1210"/>
        <end position="1310"/>
    </location>
</feature>
<feature type="region of interest" description="Disordered" evidence="1">
    <location>
        <begin position="1125"/>
        <end position="1195"/>
    </location>
</feature>
<protein>
    <recommendedName>
        <fullName evidence="5">Proteophosphoglycan ppg4</fullName>
    </recommendedName>
</protein>
<keyword evidence="2" id="KW-0812">Transmembrane</keyword>
<dbReference type="EMBL" id="NHYE01005583">
    <property type="protein sequence ID" value="PPQ68998.1"/>
    <property type="molecule type" value="Genomic_DNA"/>
</dbReference>
<evidence type="ECO:0000313" key="3">
    <source>
        <dbReference type="EMBL" id="PPQ68998.1"/>
    </source>
</evidence>
<feature type="compositionally biased region" description="Low complexity" evidence="1">
    <location>
        <begin position="15"/>
        <end position="43"/>
    </location>
</feature>
<feature type="compositionally biased region" description="Polar residues" evidence="1">
    <location>
        <begin position="806"/>
        <end position="822"/>
    </location>
</feature>
<dbReference type="Proteomes" id="UP000284706">
    <property type="component" value="Unassembled WGS sequence"/>
</dbReference>
<keyword evidence="2" id="KW-1133">Transmembrane helix</keyword>
<feature type="compositionally biased region" description="Acidic residues" evidence="1">
    <location>
        <begin position="768"/>
        <end position="798"/>
    </location>
</feature>
<feature type="compositionally biased region" description="Polar residues" evidence="1">
    <location>
        <begin position="879"/>
        <end position="889"/>
    </location>
</feature>
<proteinExistence type="predicted"/>
<keyword evidence="4" id="KW-1185">Reference proteome</keyword>